<feature type="compositionally biased region" description="Basic and acidic residues" evidence="2">
    <location>
        <begin position="97"/>
        <end position="109"/>
    </location>
</feature>
<dbReference type="Pfam" id="PF00480">
    <property type="entry name" value="ROK"/>
    <property type="match status" value="1"/>
</dbReference>
<evidence type="ECO:0000256" key="2">
    <source>
        <dbReference type="SAM" id="MobiDB-lite"/>
    </source>
</evidence>
<sequence>MTRTPRVTRPTQARNTNGAALFQLLITTPLSRAEIATRLGLTQGAVTRIAAALMDAGLLRELGPVSKSPSAIAGPDAVPGATAETPEYNPVLGRSCGDARNRPDPDSHRTGTSIQALNARSTQGGRPRVPLAIVPDARFAIGVHFGLQWTTVGLVNLQGECVTWRRHERDPSDVTTTLREASVLVDEVAAGAPGPVIGVGATTGGWVDPTSGVVRANEALGWREVSLAERFGAQVGPPVTVDSHVRSETLAELLFGAARTVSDIAYLFVGNVLELGLSVNREVRVGVAGAEGSVADLIVPAGDRAAPNKYVRLGDVATDRAVLAAARRSKTVTARDGIAELAALASRGVTAREQRADAILRERATRIGGAVAQLMTLLDPELMVVGGSVPAYLDDVRAVVARLTGRWGSAERIVASGLGEQPLVTASAAAVLVGFYDDPVGWN</sequence>
<proteinExistence type="inferred from homology"/>
<feature type="compositionally biased region" description="Polar residues" evidence="2">
    <location>
        <begin position="110"/>
        <end position="124"/>
    </location>
</feature>
<keyword evidence="4" id="KW-1185">Reference proteome</keyword>
<dbReference type="InterPro" id="IPR036390">
    <property type="entry name" value="WH_DNA-bd_sf"/>
</dbReference>
<comment type="similarity">
    <text evidence="1">Belongs to the ROK (NagC/XylR) family.</text>
</comment>
<dbReference type="PANTHER" id="PTHR18964">
    <property type="entry name" value="ROK (REPRESSOR, ORF, KINASE) FAMILY"/>
    <property type="match status" value="1"/>
</dbReference>
<name>A0A4R2K0Q6_9PSEU</name>
<dbReference type="Gene3D" id="1.10.10.10">
    <property type="entry name" value="Winged helix-like DNA-binding domain superfamily/Winged helix DNA-binding domain"/>
    <property type="match status" value="1"/>
</dbReference>
<dbReference type="InterPro" id="IPR000600">
    <property type="entry name" value="ROK"/>
</dbReference>
<evidence type="ECO:0000313" key="4">
    <source>
        <dbReference type="Proteomes" id="UP000295680"/>
    </source>
</evidence>
<organism evidence="3 4">
    <name type="scientific">Actinocrispum wychmicini</name>
    <dbReference type="NCBI Taxonomy" id="1213861"/>
    <lineage>
        <taxon>Bacteria</taxon>
        <taxon>Bacillati</taxon>
        <taxon>Actinomycetota</taxon>
        <taxon>Actinomycetes</taxon>
        <taxon>Pseudonocardiales</taxon>
        <taxon>Pseudonocardiaceae</taxon>
        <taxon>Actinocrispum</taxon>
    </lineage>
</organism>
<gene>
    <name evidence="3" type="ORF">EV192_104738</name>
</gene>
<protein>
    <submittedName>
        <fullName evidence="3">Putative NBD/HSP70 family sugar kinase</fullName>
    </submittedName>
</protein>
<dbReference type="RefSeq" id="WP_132118135.1">
    <property type="nucleotide sequence ID" value="NZ_SLWS01000004.1"/>
</dbReference>
<keyword evidence="3" id="KW-0418">Kinase</keyword>
<dbReference type="GO" id="GO:0016301">
    <property type="term" value="F:kinase activity"/>
    <property type="evidence" value="ECO:0007669"/>
    <property type="project" value="UniProtKB-KW"/>
</dbReference>
<dbReference type="AlphaFoldDB" id="A0A4R2K0Q6"/>
<dbReference type="InterPro" id="IPR036388">
    <property type="entry name" value="WH-like_DNA-bd_sf"/>
</dbReference>
<dbReference type="PANTHER" id="PTHR18964:SF149">
    <property type="entry name" value="BIFUNCTIONAL UDP-N-ACETYLGLUCOSAMINE 2-EPIMERASE_N-ACETYLMANNOSAMINE KINASE"/>
    <property type="match status" value="1"/>
</dbReference>
<dbReference type="EMBL" id="SLWS01000004">
    <property type="protein sequence ID" value="TCO59895.1"/>
    <property type="molecule type" value="Genomic_DNA"/>
</dbReference>
<dbReference type="OrthoDB" id="3605644at2"/>
<dbReference type="SUPFAM" id="SSF53067">
    <property type="entry name" value="Actin-like ATPase domain"/>
    <property type="match status" value="1"/>
</dbReference>
<evidence type="ECO:0000256" key="1">
    <source>
        <dbReference type="ARBA" id="ARBA00006479"/>
    </source>
</evidence>
<dbReference type="InterPro" id="IPR043129">
    <property type="entry name" value="ATPase_NBD"/>
</dbReference>
<reference evidence="3 4" key="1">
    <citation type="submission" date="2019-03" db="EMBL/GenBank/DDBJ databases">
        <title>Genomic Encyclopedia of Type Strains, Phase IV (KMG-IV): sequencing the most valuable type-strain genomes for metagenomic binning, comparative biology and taxonomic classification.</title>
        <authorList>
            <person name="Goeker M."/>
        </authorList>
    </citation>
    <scope>NUCLEOTIDE SEQUENCE [LARGE SCALE GENOMIC DNA]</scope>
    <source>
        <strain evidence="3 4">DSM 45934</strain>
    </source>
</reference>
<dbReference type="SUPFAM" id="SSF46785">
    <property type="entry name" value="Winged helix' DNA-binding domain"/>
    <property type="match status" value="1"/>
</dbReference>
<dbReference type="Proteomes" id="UP000295680">
    <property type="component" value="Unassembled WGS sequence"/>
</dbReference>
<dbReference type="Gene3D" id="3.30.420.40">
    <property type="match status" value="2"/>
</dbReference>
<accession>A0A4R2K0Q6</accession>
<keyword evidence="3" id="KW-0808">Transferase</keyword>
<feature type="region of interest" description="Disordered" evidence="2">
    <location>
        <begin position="68"/>
        <end position="125"/>
    </location>
</feature>
<evidence type="ECO:0000313" key="3">
    <source>
        <dbReference type="EMBL" id="TCO59895.1"/>
    </source>
</evidence>
<comment type="caution">
    <text evidence="3">The sequence shown here is derived from an EMBL/GenBank/DDBJ whole genome shotgun (WGS) entry which is preliminary data.</text>
</comment>